<accession>A0A179H083</accession>
<feature type="transmembrane region" description="Helical" evidence="1">
    <location>
        <begin position="373"/>
        <end position="397"/>
    </location>
</feature>
<evidence type="ECO:0000313" key="4">
    <source>
        <dbReference type="Proteomes" id="UP000078240"/>
    </source>
</evidence>
<name>A0A179H083_PURLI</name>
<feature type="transmembrane region" description="Helical" evidence="1">
    <location>
        <begin position="417"/>
        <end position="439"/>
    </location>
</feature>
<dbReference type="EMBL" id="LSBH01000002">
    <property type="protein sequence ID" value="OAQ83655.1"/>
    <property type="molecule type" value="Genomic_DNA"/>
</dbReference>
<dbReference type="Gene3D" id="1.20.58.340">
    <property type="entry name" value="Magnesium transport protein CorA, transmembrane region"/>
    <property type="match status" value="1"/>
</dbReference>
<keyword evidence="1" id="KW-0812">Transmembrane</keyword>
<keyword evidence="5" id="KW-1185">Reference proteome</keyword>
<proteinExistence type="predicted"/>
<dbReference type="OrthoDB" id="3642468at2759"/>
<comment type="caution">
    <text evidence="3">The sequence shown here is derived from an EMBL/GenBank/DDBJ whole genome shotgun (WGS) entry which is preliminary data.</text>
</comment>
<dbReference type="Proteomes" id="UP001287286">
    <property type="component" value="Unassembled WGS sequence"/>
</dbReference>
<evidence type="ECO:0000313" key="3">
    <source>
        <dbReference type="EMBL" id="OAQ83655.1"/>
    </source>
</evidence>
<evidence type="ECO:0000313" key="5">
    <source>
        <dbReference type="Proteomes" id="UP001287286"/>
    </source>
</evidence>
<dbReference type="AlphaFoldDB" id="A0A179H083"/>
<evidence type="ECO:0000256" key="1">
    <source>
        <dbReference type="SAM" id="Phobius"/>
    </source>
</evidence>
<evidence type="ECO:0000313" key="2">
    <source>
        <dbReference type="EMBL" id="KAK4095267.1"/>
    </source>
</evidence>
<keyword evidence="1" id="KW-0472">Membrane</keyword>
<protein>
    <submittedName>
        <fullName evidence="3">Uncharacterized protein</fullName>
    </submittedName>
</protein>
<keyword evidence="1" id="KW-1133">Transmembrane helix</keyword>
<reference evidence="3 4" key="1">
    <citation type="submission" date="2016-01" db="EMBL/GenBank/DDBJ databases">
        <title>Biosynthesis of antibiotic leucinostatins and their inhibition on Phytophthora in bio-control Purpureocillium lilacinum.</title>
        <authorList>
            <person name="Wang G."/>
            <person name="Liu Z."/>
            <person name="Lin R."/>
            <person name="Li E."/>
            <person name="Mao Z."/>
            <person name="Ling J."/>
            <person name="Yin W."/>
            <person name="Xie B."/>
        </authorList>
    </citation>
    <scope>NUCLEOTIDE SEQUENCE [LARGE SCALE GENOMIC DNA]</scope>
    <source>
        <strain evidence="3">PLBJ-1</strain>
    </source>
</reference>
<reference evidence="2 5" key="3">
    <citation type="journal article" date="2024" name="Microbiol. Resour. Announc.">
        <title>Genome annotations for the ascomycete fungi Trichoderma harzianum, Trichoderma aggressivum, and Purpureocillium lilacinum.</title>
        <authorList>
            <person name="Beijen E.P.W."/>
            <person name="Ohm R.A."/>
        </authorList>
    </citation>
    <scope>NUCLEOTIDE SEQUENCE [LARGE SCALE GENOMIC DNA]</scope>
    <source>
        <strain evidence="2 5">CBS 150709</strain>
    </source>
</reference>
<sequence length="494" mass="56127">MEDMYQNLSFLDQWKNGSTDETSFKVTELWLQKTSGKISAKGQTVEAGGINRWLSQRTRGLGDQEESVILRVIWADVSVQDKTINISEAVRDELLDKLGLKLAHGYSRSLISGVTAFPPRSSDPALDSRAYSICYIPKLAALWSHTRPTMPDGPPPITNCIMFVQKDEKAGLQQCLNMTWDLNICRNPMFPAFALALLLGTQIDKSNGDIKVQIRKVEKRTGYSTFTSRQADKPAEEELGELSAQTSGSAAKLASTMRKTKSLERVLDWILKMIAEEEGRMQQIQTQRGGTLAGEQSMQEGCDLLKAHVDIVRERSKNQFLDTEYTLKRTEVQVDALFSIITQQDSLRNLALAQDTHTIAYHSYRDSSSMKTLAVVTMFFLPGSFISALFSTACFDWDAADKHGGDIGVRPTPQFRLYWAITIPLTLMTFTLYFLWLWIQKRDRDRILEDKAALRHAQSEKERNLEEAEGHYLLRRRQTMDPRLQTLYSTWNTK</sequence>
<organism evidence="3 4">
    <name type="scientific">Purpureocillium lilacinum</name>
    <name type="common">Paecilomyces lilacinus</name>
    <dbReference type="NCBI Taxonomy" id="33203"/>
    <lineage>
        <taxon>Eukaryota</taxon>
        <taxon>Fungi</taxon>
        <taxon>Dikarya</taxon>
        <taxon>Ascomycota</taxon>
        <taxon>Pezizomycotina</taxon>
        <taxon>Sordariomycetes</taxon>
        <taxon>Hypocreomycetidae</taxon>
        <taxon>Hypocreales</taxon>
        <taxon>Ophiocordycipitaceae</taxon>
        <taxon>Purpureocillium</taxon>
    </lineage>
</organism>
<dbReference type="EMBL" id="JAWRVI010000001">
    <property type="protein sequence ID" value="KAK4095267.1"/>
    <property type="molecule type" value="Genomic_DNA"/>
</dbReference>
<reference evidence="2" key="2">
    <citation type="submission" date="2023-11" db="EMBL/GenBank/DDBJ databases">
        <authorList>
            <person name="Beijen E."/>
            <person name="Ohm R.A."/>
        </authorList>
    </citation>
    <scope>NUCLEOTIDE SEQUENCE</scope>
    <source>
        <strain evidence="2">CBS 150709</strain>
    </source>
</reference>
<dbReference type="Proteomes" id="UP000078240">
    <property type="component" value="Unassembled WGS sequence"/>
</dbReference>
<gene>
    <name evidence="2" type="ORF">Purlil1_63</name>
    <name evidence="3" type="ORF">VFPBJ_02423</name>
</gene>